<dbReference type="EMBL" id="UINC01033857">
    <property type="protein sequence ID" value="SVB23792.1"/>
    <property type="molecule type" value="Genomic_DNA"/>
</dbReference>
<feature type="non-terminal residue" evidence="1">
    <location>
        <position position="1"/>
    </location>
</feature>
<sequence>VANTNYTETMVSQMHEVYTSNPTRESVEFLANKFGKSTRSVIAKLSREGIYVPMERKTKSGEPIVRKSELVAQIEEYFNIEVPSLVKATKADLQKLVETIQRYSE</sequence>
<dbReference type="AlphaFoldDB" id="A0A382CD82"/>
<evidence type="ECO:0000313" key="1">
    <source>
        <dbReference type="EMBL" id="SVB23792.1"/>
    </source>
</evidence>
<proteinExistence type="predicted"/>
<organism evidence="1">
    <name type="scientific">marine metagenome</name>
    <dbReference type="NCBI Taxonomy" id="408172"/>
    <lineage>
        <taxon>unclassified sequences</taxon>
        <taxon>metagenomes</taxon>
        <taxon>ecological metagenomes</taxon>
    </lineage>
</organism>
<reference evidence="1" key="1">
    <citation type="submission" date="2018-05" db="EMBL/GenBank/DDBJ databases">
        <authorList>
            <person name="Lanie J.A."/>
            <person name="Ng W.-L."/>
            <person name="Kazmierczak K.M."/>
            <person name="Andrzejewski T.M."/>
            <person name="Davidsen T.M."/>
            <person name="Wayne K.J."/>
            <person name="Tettelin H."/>
            <person name="Glass J.I."/>
            <person name="Rusch D."/>
            <person name="Podicherti R."/>
            <person name="Tsui H.-C.T."/>
            <person name="Winkler M.E."/>
        </authorList>
    </citation>
    <scope>NUCLEOTIDE SEQUENCE</scope>
</reference>
<protein>
    <submittedName>
        <fullName evidence="1">Uncharacterized protein</fullName>
    </submittedName>
</protein>
<accession>A0A382CD82</accession>
<gene>
    <name evidence="1" type="ORF">METZ01_LOCUS176646</name>
</gene>
<name>A0A382CD82_9ZZZZ</name>